<dbReference type="Proteomes" id="UP000509702">
    <property type="component" value="Plasmid unnamed7"/>
</dbReference>
<feature type="domain" description="Response regulatory" evidence="6">
    <location>
        <begin position="2"/>
        <end position="124"/>
    </location>
</feature>
<keyword evidence="8" id="KW-1185">Reference proteome</keyword>
<dbReference type="InterPro" id="IPR001789">
    <property type="entry name" value="Sig_transdc_resp-reg_receiver"/>
</dbReference>
<dbReference type="InterPro" id="IPR011006">
    <property type="entry name" value="CheY-like_superfamily"/>
</dbReference>
<dbReference type="SMART" id="SM00421">
    <property type="entry name" value="HTH_LUXR"/>
    <property type="match status" value="1"/>
</dbReference>
<evidence type="ECO:0000256" key="1">
    <source>
        <dbReference type="ARBA" id="ARBA00022553"/>
    </source>
</evidence>
<dbReference type="PROSITE" id="PS00622">
    <property type="entry name" value="HTH_LUXR_1"/>
    <property type="match status" value="1"/>
</dbReference>
<dbReference type="Gene3D" id="1.10.10.10">
    <property type="entry name" value="Winged helix-like DNA-binding domain superfamily/Winged helix DNA-binding domain"/>
    <property type="match status" value="1"/>
</dbReference>
<reference evidence="7 8" key="1">
    <citation type="submission" date="2020-06" db="EMBL/GenBank/DDBJ databases">
        <title>Complete genome of Azosprillum oryzae KACC14407.</title>
        <authorList>
            <person name="Kim M."/>
            <person name="Park Y.-J."/>
            <person name="Shin J.-H."/>
        </authorList>
    </citation>
    <scope>NUCLEOTIDE SEQUENCE [LARGE SCALE GENOMIC DNA]</scope>
    <source>
        <strain evidence="7 8">KACC 14407</strain>
        <plasmid evidence="7 8">unnamed7</plasmid>
    </source>
</reference>
<dbReference type="GO" id="GO:0003677">
    <property type="term" value="F:DNA binding"/>
    <property type="evidence" value="ECO:0007669"/>
    <property type="project" value="UniProtKB-KW"/>
</dbReference>
<feature type="domain" description="HTH luxR-type" evidence="5">
    <location>
        <begin position="153"/>
        <end position="216"/>
    </location>
</feature>
<dbReference type="InterPro" id="IPR000792">
    <property type="entry name" value="Tscrpt_reg_LuxR_C"/>
</dbReference>
<feature type="region of interest" description="Disordered" evidence="4">
    <location>
        <begin position="139"/>
        <end position="160"/>
    </location>
</feature>
<dbReference type="PROSITE" id="PS50043">
    <property type="entry name" value="HTH_LUXR_2"/>
    <property type="match status" value="1"/>
</dbReference>
<dbReference type="InterPro" id="IPR016032">
    <property type="entry name" value="Sig_transdc_resp-reg_C-effctor"/>
</dbReference>
<geneLocation type="plasmid" evidence="7 8">
    <name>unnamed7</name>
</geneLocation>
<dbReference type="SUPFAM" id="SSF52172">
    <property type="entry name" value="CheY-like"/>
    <property type="match status" value="1"/>
</dbReference>
<dbReference type="GO" id="GO:0000160">
    <property type="term" value="P:phosphorelay signal transduction system"/>
    <property type="evidence" value="ECO:0007669"/>
    <property type="project" value="InterPro"/>
</dbReference>
<sequence length="216" mass="23485">MRILLADDHWFLYESMARLLNEEIPGSEVVGVATLDDAFKEVDRDKAFDLILLDLNMPGMAPGGQDRFSCIDRIKEMRPDTPVAIISAEEDEDIVQEALSRGAAGYIPKSLARNSLVAAMQLLVSGMTFSPRPAIQRISSNADSRGERGPQRGGQKGASLSARESEVLSLMVQGLSNKAIAERLGVKEVTVKEHVSAILKKRGAKSRLEIIAAAVR</sequence>
<dbReference type="Pfam" id="PF00072">
    <property type="entry name" value="Response_reg"/>
    <property type="match status" value="1"/>
</dbReference>
<dbReference type="CDD" id="cd17535">
    <property type="entry name" value="REC_NarL-like"/>
    <property type="match status" value="1"/>
</dbReference>
<keyword evidence="7" id="KW-0614">Plasmid</keyword>
<evidence type="ECO:0000313" key="8">
    <source>
        <dbReference type="Proteomes" id="UP000509702"/>
    </source>
</evidence>
<dbReference type="PROSITE" id="PS50110">
    <property type="entry name" value="RESPONSE_REGULATORY"/>
    <property type="match status" value="1"/>
</dbReference>
<keyword evidence="1 3" id="KW-0597">Phosphoprotein</keyword>
<dbReference type="InterPro" id="IPR058245">
    <property type="entry name" value="NreC/VraR/RcsB-like_REC"/>
</dbReference>
<evidence type="ECO:0000256" key="3">
    <source>
        <dbReference type="PROSITE-ProRule" id="PRU00169"/>
    </source>
</evidence>
<gene>
    <name evidence="7" type="ORF">HUE56_29245</name>
</gene>
<dbReference type="InterPro" id="IPR036388">
    <property type="entry name" value="WH-like_DNA-bd_sf"/>
</dbReference>
<dbReference type="RefSeq" id="WP_109153167.1">
    <property type="nucleotide sequence ID" value="NZ_BSOV01000001.1"/>
</dbReference>
<name>A0A6N1AZY2_9PROT</name>
<dbReference type="AlphaFoldDB" id="A0A6N1AZY2"/>
<organism evidence="7 8">
    <name type="scientific">Azospirillum oryzae</name>
    <dbReference type="NCBI Taxonomy" id="286727"/>
    <lineage>
        <taxon>Bacteria</taxon>
        <taxon>Pseudomonadati</taxon>
        <taxon>Pseudomonadota</taxon>
        <taxon>Alphaproteobacteria</taxon>
        <taxon>Rhodospirillales</taxon>
        <taxon>Azospirillaceae</taxon>
        <taxon>Azospirillum</taxon>
    </lineage>
</organism>
<dbReference type="PRINTS" id="PR00038">
    <property type="entry name" value="HTHLUXR"/>
</dbReference>
<accession>A0A6N1AZY2</accession>
<dbReference type="CDD" id="cd06170">
    <property type="entry name" value="LuxR_C_like"/>
    <property type="match status" value="1"/>
</dbReference>
<evidence type="ECO:0000256" key="4">
    <source>
        <dbReference type="SAM" id="MobiDB-lite"/>
    </source>
</evidence>
<proteinExistence type="predicted"/>
<dbReference type="PANTHER" id="PTHR45566">
    <property type="entry name" value="HTH-TYPE TRANSCRIPTIONAL REGULATOR YHJB-RELATED"/>
    <property type="match status" value="1"/>
</dbReference>
<evidence type="ECO:0000313" key="7">
    <source>
        <dbReference type="EMBL" id="QKS54594.1"/>
    </source>
</evidence>
<dbReference type="SMART" id="SM00448">
    <property type="entry name" value="REC"/>
    <property type="match status" value="1"/>
</dbReference>
<protein>
    <submittedName>
        <fullName evidence="7">Response regulator transcription factor</fullName>
    </submittedName>
</protein>
<feature type="modified residue" description="4-aspartylphosphate" evidence="3">
    <location>
        <position position="54"/>
    </location>
</feature>
<keyword evidence="2" id="KW-0238">DNA-binding</keyword>
<evidence type="ECO:0000259" key="6">
    <source>
        <dbReference type="PROSITE" id="PS50110"/>
    </source>
</evidence>
<dbReference type="GO" id="GO:0006355">
    <property type="term" value="P:regulation of DNA-templated transcription"/>
    <property type="evidence" value="ECO:0007669"/>
    <property type="project" value="InterPro"/>
</dbReference>
<evidence type="ECO:0000259" key="5">
    <source>
        <dbReference type="PROSITE" id="PS50043"/>
    </source>
</evidence>
<dbReference type="KEGG" id="aoz:HUE56_29245"/>
<dbReference type="Pfam" id="PF00196">
    <property type="entry name" value="GerE"/>
    <property type="match status" value="1"/>
</dbReference>
<dbReference type="EMBL" id="CP054622">
    <property type="protein sequence ID" value="QKS54594.1"/>
    <property type="molecule type" value="Genomic_DNA"/>
</dbReference>
<dbReference type="Gene3D" id="3.40.50.2300">
    <property type="match status" value="1"/>
</dbReference>
<dbReference type="SUPFAM" id="SSF46894">
    <property type="entry name" value="C-terminal effector domain of the bipartite response regulators"/>
    <property type="match status" value="1"/>
</dbReference>
<dbReference type="OrthoDB" id="9805444at2"/>
<dbReference type="InterPro" id="IPR051015">
    <property type="entry name" value="EvgA-like"/>
</dbReference>
<dbReference type="PANTHER" id="PTHR45566:SF1">
    <property type="entry name" value="HTH-TYPE TRANSCRIPTIONAL REGULATOR YHJB-RELATED"/>
    <property type="match status" value="1"/>
</dbReference>
<evidence type="ECO:0000256" key="2">
    <source>
        <dbReference type="ARBA" id="ARBA00023125"/>
    </source>
</evidence>